<organism evidence="4 5">
    <name type="scientific">Actinocorallia herbida</name>
    <dbReference type="NCBI Taxonomy" id="58109"/>
    <lineage>
        <taxon>Bacteria</taxon>
        <taxon>Bacillati</taxon>
        <taxon>Actinomycetota</taxon>
        <taxon>Actinomycetes</taxon>
        <taxon>Streptosporangiales</taxon>
        <taxon>Thermomonosporaceae</taxon>
        <taxon>Actinocorallia</taxon>
    </lineage>
</organism>
<feature type="domain" description="HTH tetR-type" evidence="3">
    <location>
        <begin position="22"/>
        <end position="82"/>
    </location>
</feature>
<dbReference type="InterPro" id="IPR009057">
    <property type="entry name" value="Homeodomain-like_sf"/>
</dbReference>
<feature type="DNA-binding region" description="H-T-H motif" evidence="2">
    <location>
        <begin position="45"/>
        <end position="64"/>
    </location>
</feature>
<dbReference type="PANTHER" id="PTHR30328">
    <property type="entry name" value="TRANSCRIPTIONAL REPRESSOR"/>
    <property type="match status" value="1"/>
</dbReference>
<dbReference type="Proteomes" id="UP000272400">
    <property type="component" value="Unassembled WGS sequence"/>
</dbReference>
<dbReference type="GO" id="GO:0003677">
    <property type="term" value="F:DNA binding"/>
    <property type="evidence" value="ECO:0007669"/>
    <property type="project" value="UniProtKB-UniRule"/>
</dbReference>
<dbReference type="PANTHER" id="PTHR30328:SF54">
    <property type="entry name" value="HTH-TYPE TRANSCRIPTIONAL REPRESSOR SCO4008"/>
    <property type="match status" value="1"/>
</dbReference>
<keyword evidence="1 2" id="KW-0238">DNA-binding</keyword>
<protein>
    <submittedName>
        <fullName evidence="4">TetR family transcriptional regulator</fullName>
    </submittedName>
</protein>
<dbReference type="Pfam" id="PF17926">
    <property type="entry name" value="TetR_C_21"/>
    <property type="match status" value="1"/>
</dbReference>
<sequence>MDPLRRNVNRMVYSFGMSYDAEETRRRIFLAASAEFAAHGLAGARVDRIATAAKANKQAIYLYFGNKEALFGSVVQAKVDEVCHADLLDPAAAGESVGQLFDWYREHPDLIRLLLWEALETAGGPVVGEAERREGYVAVVNDLVEGGAADAFPEGEPRTRAAQDWMFTLLGLVAWNFAVPQLCRLVLDEQDQEIALDRRRATLVETVRALTAARTPAGP</sequence>
<name>A0A3N1D3S7_9ACTN</name>
<dbReference type="Pfam" id="PF00440">
    <property type="entry name" value="TetR_N"/>
    <property type="match status" value="1"/>
</dbReference>
<dbReference type="EMBL" id="RJKE01000001">
    <property type="protein sequence ID" value="ROO88146.1"/>
    <property type="molecule type" value="Genomic_DNA"/>
</dbReference>
<reference evidence="4 5" key="1">
    <citation type="submission" date="2018-11" db="EMBL/GenBank/DDBJ databases">
        <title>Sequencing the genomes of 1000 actinobacteria strains.</title>
        <authorList>
            <person name="Klenk H.-P."/>
        </authorList>
    </citation>
    <scope>NUCLEOTIDE SEQUENCE [LARGE SCALE GENOMIC DNA]</scope>
    <source>
        <strain evidence="4 5">DSM 44254</strain>
    </source>
</reference>
<evidence type="ECO:0000313" key="5">
    <source>
        <dbReference type="Proteomes" id="UP000272400"/>
    </source>
</evidence>
<dbReference type="GO" id="GO:0006355">
    <property type="term" value="P:regulation of DNA-templated transcription"/>
    <property type="evidence" value="ECO:0007669"/>
    <property type="project" value="UniProtKB-ARBA"/>
</dbReference>
<evidence type="ECO:0000259" key="3">
    <source>
        <dbReference type="PROSITE" id="PS50977"/>
    </source>
</evidence>
<evidence type="ECO:0000313" key="4">
    <source>
        <dbReference type="EMBL" id="ROO88146.1"/>
    </source>
</evidence>
<keyword evidence="5" id="KW-1185">Reference proteome</keyword>
<dbReference type="InterPro" id="IPR036271">
    <property type="entry name" value="Tet_transcr_reg_TetR-rel_C_sf"/>
</dbReference>
<dbReference type="Gene3D" id="1.10.357.10">
    <property type="entry name" value="Tetracycline Repressor, domain 2"/>
    <property type="match status" value="1"/>
</dbReference>
<accession>A0A3N1D3S7</accession>
<dbReference type="InterPro" id="IPR041467">
    <property type="entry name" value="Sco4008_C"/>
</dbReference>
<dbReference type="PROSITE" id="PS50977">
    <property type="entry name" value="HTH_TETR_2"/>
    <property type="match status" value="1"/>
</dbReference>
<dbReference type="InterPro" id="IPR050109">
    <property type="entry name" value="HTH-type_TetR-like_transc_reg"/>
</dbReference>
<evidence type="ECO:0000256" key="2">
    <source>
        <dbReference type="PROSITE-ProRule" id="PRU00335"/>
    </source>
</evidence>
<dbReference type="SUPFAM" id="SSF46689">
    <property type="entry name" value="Homeodomain-like"/>
    <property type="match status" value="1"/>
</dbReference>
<comment type="caution">
    <text evidence="4">The sequence shown here is derived from an EMBL/GenBank/DDBJ whole genome shotgun (WGS) entry which is preliminary data.</text>
</comment>
<dbReference type="SUPFAM" id="SSF48498">
    <property type="entry name" value="Tetracyclin repressor-like, C-terminal domain"/>
    <property type="match status" value="1"/>
</dbReference>
<gene>
    <name evidence="4" type="ORF">EDD29_5806</name>
</gene>
<evidence type="ECO:0000256" key="1">
    <source>
        <dbReference type="ARBA" id="ARBA00023125"/>
    </source>
</evidence>
<dbReference type="InterPro" id="IPR001647">
    <property type="entry name" value="HTH_TetR"/>
</dbReference>
<dbReference type="AlphaFoldDB" id="A0A3N1D3S7"/>
<proteinExistence type="predicted"/>